<dbReference type="PANTHER" id="PTHR11439">
    <property type="entry name" value="GAG-POL-RELATED RETROTRANSPOSON"/>
    <property type="match status" value="1"/>
</dbReference>
<accession>A0A0A1UMC5</accession>
<dbReference type="Proteomes" id="UP000030108">
    <property type="component" value="Unassembled WGS sequence"/>
</dbReference>
<dbReference type="OrthoDB" id="3344688at2759"/>
<protein>
    <submittedName>
        <fullName evidence="1">Pol-like polyprotein/retrotransposon, putative</fullName>
    </submittedName>
</protein>
<proteinExistence type="predicted"/>
<dbReference type="AlphaFoldDB" id="A0A0A1UMC5"/>
<sequence>MPDYFKQLAVHFGLDKAAHKRNPISVTHGLKRGPRITNPAAISFYTTAMGALLWPTLTVRPEIAFTISMLSSVNHFFTKGHLNTIKQIIIYLASTPNDSITYDGHCRFIEHTFANANWGANYHGERKLQSGFVVMLAGGASSWGSKHQKSVMLSPKEAEFYAISEATAATLTTVKDH</sequence>
<evidence type="ECO:0000313" key="2">
    <source>
        <dbReference type="Proteomes" id="UP000030108"/>
    </source>
</evidence>
<dbReference type="PANTHER" id="PTHR11439:SF463">
    <property type="entry name" value="REVERSE TRANSCRIPTASE TY1_COPIA-TYPE DOMAIN-CONTAINING PROTEIN"/>
    <property type="match status" value="1"/>
</dbReference>
<organism evidence="1 2">
    <name type="scientific">Rhizoctonia solani AG-3 Rhs1AP</name>
    <dbReference type="NCBI Taxonomy" id="1086054"/>
    <lineage>
        <taxon>Eukaryota</taxon>
        <taxon>Fungi</taxon>
        <taxon>Dikarya</taxon>
        <taxon>Basidiomycota</taxon>
        <taxon>Agaricomycotina</taxon>
        <taxon>Agaricomycetes</taxon>
        <taxon>Cantharellales</taxon>
        <taxon>Ceratobasidiaceae</taxon>
        <taxon>Rhizoctonia</taxon>
    </lineage>
</organism>
<feature type="non-terminal residue" evidence="1">
    <location>
        <position position="177"/>
    </location>
</feature>
<reference evidence="2" key="1">
    <citation type="journal article" date="2014" name="Genome Announc.">
        <title>Draft genome sequence of the plant-pathogenic soil fungus Rhizoctonia solani anastomosis group 3 strain Rhs1AP.</title>
        <authorList>
            <person name="Cubeta M.A."/>
            <person name="Thomas E."/>
            <person name="Dean R.A."/>
            <person name="Jabaji S."/>
            <person name="Neate S.M."/>
            <person name="Tavantzis S."/>
            <person name="Toda T."/>
            <person name="Vilgalys R."/>
            <person name="Bharathan N."/>
            <person name="Fedorova-Abrams N."/>
            <person name="Pakala S.B."/>
            <person name="Pakala S.M."/>
            <person name="Zafar N."/>
            <person name="Joardar V."/>
            <person name="Losada L."/>
            <person name="Nierman W.C."/>
        </authorList>
    </citation>
    <scope>NUCLEOTIDE SEQUENCE [LARGE SCALE GENOMIC DNA]</scope>
    <source>
        <strain evidence="2">AG-3</strain>
    </source>
</reference>
<dbReference type="EMBL" id="JATN01000321">
    <property type="protein sequence ID" value="EUC59828.1"/>
    <property type="molecule type" value="Genomic_DNA"/>
</dbReference>
<gene>
    <name evidence="1" type="ORF">RSOL_324460</name>
</gene>
<evidence type="ECO:0000313" key="1">
    <source>
        <dbReference type="EMBL" id="EUC59828.1"/>
    </source>
</evidence>
<comment type="caution">
    <text evidence="1">The sequence shown here is derived from an EMBL/GenBank/DDBJ whole genome shotgun (WGS) entry which is preliminary data.</text>
</comment>
<name>A0A0A1UMC5_9AGAM</name>